<evidence type="ECO:0000256" key="1">
    <source>
        <dbReference type="ARBA" id="ARBA00004651"/>
    </source>
</evidence>
<dbReference type="STRING" id="471856.Jden_0565"/>
<feature type="transmembrane region" description="Helical" evidence="5">
    <location>
        <begin position="172"/>
        <end position="192"/>
    </location>
</feature>
<evidence type="ECO:0000256" key="2">
    <source>
        <dbReference type="ARBA" id="ARBA00022692"/>
    </source>
</evidence>
<dbReference type="RefSeq" id="WP_015770858.1">
    <property type="nucleotide sequence ID" value="NC_013174.1"/>
</dbReference>
<feature type="transmembrane region" description="Helical" evidence="5">
    <location>
        <begin position="143"/>
        <end position="166"/>
    </location>
</feature>
<dbReference type="KEGG" id="jde:Jden_0565"/>
<feature type="transmembrane region" description="Helical" evidence="5">
    <location>
        <begin position="103"/>
        <end position="122"/>
    </location>
</feature>
<dbReference type="eggNOG" id="COG0738">
    <property type="taxonomic scope" value="Bacteria"/>
</dbReference>
<dbReference type="CDD" id="cd17393">
    <property type="entry name" value="MFS_MosC_like"/>
    <property type="match status" value="1"/>
</dbReference>
<evidence type="ECO:0000259" key="6">
    <source>
        <dbReference type="PROSITE" id="PS50850"/>
    </source>
</evidence>
<feature type="transmembrane region" description="Helical" evidence="5">
    <location>
        <begin position="12"/>
        <end position="31"/>
    </location>
</feature>
<feature type="transmembrane region" description="Helical" evidence="5">
    <location>
        <begin position="318"/>
        <end position="338"/>
    </location>
</feature>
<protein>
    <submittedName>
        <fullName evidence="7">Major facilitator superfamily MFS_1</fullName>
    </submittedName>
</protein>
<dbReference type="AlphaFoldDB" id="C7R0S2"/>
<feature type="transmembrane region" description="Helical" evidence="5">
    <location>
        <begin position="255"/>
        <end position="276"/>
    </location>
</feature>
<dbReference type="EMBL" id="CP001706">
    <property type="protein sequence ID" value="ACV08229.1"/>
    <property type="molecule type" value="Genomic_DNA"/>
</dbReference>
<reference evidence="7 8" key="1">
    <citation type="journal article" date="2009" name="Stand. Genomic Sci.">
        <title>Complete genome sequence of Jonesia denitrificans type strain (Prevot 55134).</title>
        <authorList>
            <person name="Pukall R."/>
            <person name="Gehrich-Schroter G."/>
            <person name="Lapidus A."/>
            <person name="Nolan M."/>
            <person name="Glavina Del Rio T."/>
            <person name="Lucas S."/>
            <person name="Chen F."/>
            <person name="Tice H."/>
            <person name="Pitluck S."/>
            <person name="Cheng J.F."/>
            <person name="Copeland A."/>
            <person name="Saunders E."/>
            <person name="Brettin T."/>
            <person name="Detter J.C."/>
            <person name="Bruce D."/>
            <person name="Goodwin L."/>
            <person name="Pati A."/>
            <person name="Ivanova N."/>
            <person name="Mavromatis K."/>
            <person name="Ovchinnikova G."/>
            <person name="Chen A."/>
            <person name="Palaniappan K."/>
            <person name="Land M."/>
            <person name="Hauser L."/>
            <person name="Chang Y.J."/>
            <person name="Jeffries C.D."/>
            <person name="Chain P."/>
            <person name="Goker M."/>
            <person name="Bristow J."/>
            <person name="Eisen J.A."/>
            <person name="Markowitz V."/>
            <person name="Hugenholtz P."/>
            <person name="Kyrpides N.C."/>
            <person name="Klenk H.P."/>
            <person name="Han C."/>
        </authorList>
    </citation>
    <scope>NUCLEOTIDE SEQUENCE [LARGE SCALE GENOMIC DNA]</scope>
    <source>
        <strain evidence="8">ATCC 14870 / DSM 20603 / BCRC 15368 / CIP 55.134 / JCM 11481 / NBRC 15587 / NCTC 10816 / Prevot 55134</strain>
    </source>
</reference>
<sequence>MTSSNSAAQIARARWSLIVLFALLGLSYSSWLGRLPTVKEALNLTESQLGVVFLAGAIGSLCCVTIAGHLVVRVGGRTLLTISAVGISVAFILEGLGPTLGSVPLLALGIFLNGCFVALTNVPQNVETAAVERRVGRAILPHFHAAYSIGAVVGALIGAACAAADVPLVTQLSVTAVVTLVVRLVLIPNIVLDTHLSDEERWDRARTARQRRVERAEVRAGIVTPTQPRTLAVLLRSRRASLGQALGAWREPRTVLIGVIIFAAAMSEGSANNWLAIAVVTGFDRPEATGALMLSVFLVSMTVVRLAGTRVIDRYGRVAVLSVSGVTSMVGLIVFGVAPHFSVAVLGIVLWGAGAALAVPLGISAASDDPLKAAARVSVVSAFASSASLAAPPVLGFVAEVTGTRLALTLIVVFLAVGVAVSRNVAPIQRHSSEDTVVPDEKV</sequence>
<dbReference type="Gene3D" id="1.20.1250.20">
    <property type="entry name" value="MFS general substrate transporter like domains"/>
    <property type="match status" value="2"/>
</dbReference>
<dbReference type="Proteomes" id="UP000000628">
    <property type="component" value="Chromosome"/>
</dbReference>
<dbReference type="InterPro" id="IPR051788">
    <property type="entry name" value="MFS_Transporter"/>
</dbReference>
<keyword evidence="8" id="KW-1185">Reference proteome</keyword>
<name>C7R0S2_JONDD</name>
<feature type="domain" description="Major facilitator superfamily (MFS) profile" evidence="6">
    <location>
        <begin position="13"/>
        <end position="430"/>
    </location>
</feature>
<dbReference type="InterPro" id="IPR020846">
    <property type="entry name" value="MFS_dom"/>
</dbReference>
<proteinExistence type="predicted"/>
<dbReference type="SUPFAM" id="SSF103473">
    <property type="entry name" value="MFS general substrate transporter"/>
    <property type="match status" value="1"/>
</dbReference>
<feature type="transmembrane region" description="Helical" evidence="5">
    <location>
        <begin position="79"/>
        <end position="97"/>
    </location>
</feature>
<dbReference type="HOGENOM" id="CLU_035309_0_0_11"/>
<keyword evidence="2 5" id="KW-0812">Transmembrane</keyword>
<dbReference type="Pfam" id="PF07690">
    <property type="entry name" value="MFS_1"/>
    <property type="match status" value="1"/>
</dbReference>
<evidence type="ECO:0000256" key="3">
    <source>
        <dbReference type="ARBA" id="ARBA00022989"/>
    </source>
</evidence>
<dbReference type="OrthoDB" id="9809599at2"/>
<dbReference type="PANTHER" id="PTHR23514:SF13">
    <property type="entry name" value="INNER MEMBRANE PROTEIN YBJJ"/>
    <property type="match status" value="1"/>
</dbReference>
<evidence type="ECO:0000256" key="4">
    <source>
        <dbReference type="ARBA" id="ARBA00023136"/>
    </source>
</evidence>
<feature type="transmembrane region" description="Helical" evidence="5">
    <location>
        <begin position="51"/>
        <end position="72"/>
    </location>
</feature>
<accession>C7R0S2</accession>
<dbReference type="InterPro" id="IPR036259">
    <property type="entry name" value="MFS_trans_sf"/>
</dbReference>
<evidence type="ECO:0000256" key="5">
    <source>
        <dbReference type="SAM" id="Phobius"/>
    </source>
</evidence>
<comment type="subcellular location">
    <subcellularLocation>
        <location evidence="1">Cell membrane</location>
        <topology evidence="1">Multi-pass membrane protein</topology>
    </subcellularLocation>
</comment>
<evidence type="ECO:0000313" key="8">
    <source>
        <dbReference type="Proteomes" id="UP000000628"/>
    </source>
</evidence>
<feature type="transmembrane region" description="Helical" evidence="5">
    <location>
        <begin position="377"/>
        <end position="399"/>
    </location>
</feature>
<dbReference type="GO" id="GO:0022857">
    <property type="term" value="F:transmembrane transporter activity"/>
    <property type="evidence" value="ECO:0007669"/>
    <property type="project" value="InterPro"/>
</dbReference>
<evidence type="ECO:0000313" key="7">
    <source>
        <dbReference type="EMBL" id="ACV08229.1"/>
    </source>
</evidence>
<organism evidence="7 8">
    <name type="scientific">Jonesia denitrificans (strain ATCC 14870 / DSM 20603 / BCRC 15368 / CIP 55.134 / JCM 11481 / NBRC 15587 / NCTC 10816 / Prevot 55134)</name>
    <name type="common">Listeria denitrificans</name>
    <dbReference type="NCBI Taxonomy" id="471856"/>
    <lineage>
        <taxon>Bacteria</taxon>
        <taxon>Bacillati</taxon>
        <taxon>Actinomycetota</taxon>
        <taxon>Actinomycetes</taxon>
        <taxon>Micrococcales</taxon>
        <taxon>Jonesiaceae</taxon>
        <taxon>Jonesia</taxon>
    </lineage>
</organism>
<dbReference type="InterPro" id="IPR011701">
    <property type="entry name" value="MFS"/>
</dbReference>
<dbReference type="PANTHER" id="PTHR23514">
    <property type="entry name" value="BYPASS OF STOP CODON PROTEIN 6"/>
    <property type="match status" value="1"/>
</dbReference>
<dbReference type="GO" id="GO:0005886">
    <property type="term" value="C:plasma membrane"/>
    <property type="evidence" value="ECO:0007669"/>
    <property type="project" value="UniProtKB-SubCell"/>
</dbReference>
<gene>
    <name evidence="7" type="ordered locus">Jden_0565</name>
</gene>
<feature type="transmembrane region" description="Helical" evidence="5">
    <location>
        <begin position="405"/>
        <end position="422"/>
    </location>
</feature>
<feature type="transmembrane region" description="Helical" evidence="5">
    <location>
        <begin position="344"/>
        <end position="365"/>
    </location>
</feature>
<keyword evidence="4 5" id="KW-0472">Membrane</keyword>
<dbReference type="PROSITE" id="PS50850">
    <property type="entry name" value="MFS"/>
    <property type="match status" value="1"/>
</dbReference>
<keyword evidence="3 5" id="KW-1133">Transmembrane helix</keyword>
<feature type="transmembrane region" description="Helical" evidence="5">
    <location>
        <begin position="288"/>
        <end position="306"/>
    </location>
</feature>